<dbReference type="KEGG" id="pchm:VFPPC_16101"/>
<reference evidence="1 2" key="1">
    <citation type="journal article" date="2016" name="PLoS Pathog.">
        <title>Biosynthesis of antibiotic leucinostatins in bio-control fungus Purpureocillium lilacinum and their inhibition on phytophthora revealed by genome mining.</title>
        <authorList>
            <person name="Wang G."/>
            <person name="Liu Z."/>
            <person name="Lin R."/>
            <person name="Li E."/>
            <person name="Mao Z."/>
            <person name="Ling J."/>
            <person name="Yang Y."/>
            <person name="Yin W.B."/>
            <person name="Xie B."/>
        </authorList>
    </citation>
    <scope>NUCLEOTIDE SEQUENCE [LARGE SCALE GENOMIC DNA]</scope>
    <source>
        <strain evidence="1">170</strain>
    </source>
</reference>
<name>A0A179FP10_METCM</name>
<proteinExistence type="predicted"/>
<sequence>MKGAFSVQNRTSARKIRHRRQMATCTMSVVGKTTDSSALVNCWAAMMVWWKTKTRTLRWGRGEALKGSSSLLPDIQ</sequence>
<dbReference type="AlphaFoldDB" id="A0A179FP10"/>
<evidence type="ECO:0000313" key="2">
    <source>
        <dbReference type="Proteomes" id="UP000078397"/>
    </source>
</evidence>
<comment type="caution">
    <text evidence="1">The sequence shown here is derived from an EMBL/GenBank/DDBJ whole genome shotgun (WGS) entry which is preliminary data.</text>
</comment>
<organism evidence="1 2">
    <name type="scientific">Pochonia chlamydosporia 170</name>
    <dbReference type="NCBI Taxonomy" id="1380566"/>
    <lineage>
        <taxon>Eukaryota</taxon>
        <taxon>Fungi</taxon>
        <taxon>Dikarya</taxon>
        <taxon>Ascomycota</taxon>
        <taxon>Pezizomycotina</taxon>
        <taxon>Sordariomycetes</taxon>
        <taxon>Hypocreomycetidae</taxon>
        <taxon>Hypocreales</taxon>
        <taxon>Clavicipitaceae</taxon>
        <taxon>Pochonia</taxon>
    </lineage>
</organism>
<gene>
    <name evidence="1" type="ORF">VFPPC_16101</name>
</gene>
<dbReference type="Proteomes" id="UP000078397">
    <property type="component" value="Unassembled WGS sequence"/>
</dbReference>
<keyword evidence="2" id="KW-1185">Reference proteome</keyword>
<dbReference type="RefSeq" id="XP_018144105.1">
    <property type="nucleotide sequence ID" value="XM_018293854.1"/>
</dbReference>
<dbReference type="EMBL" id="LSBJ02000004">
    <property type="protein sequence ID" value="OAQ67018.1"/>
    <property type="molecule type" value="Genomic_DNA"/>
</dbReference>
<protein>
    <submittedName>
        <fullName evidence="1">Uncharacterized protein</fullName>
    </submittedName>
</protein>
<accession>A0A179FP10</accession>
<dbReference type="GeneID" id="28857848"/>
<evidence type="ECO:0000313" key="1">
    <source>
        <dbReference type="EMBL" id="OAQ67018.1"/>
    </source>
</evidence>